<keyword evidence="4" id="KW-0732">Signal</keyword>
<dbReference type="EMBL" id="JACYTQ010000005">
    <property type="protein sequence ID" value="MBD8489949.1"/>
    <property type="molecule type" value="Genomic_DNA"/>
</dbReference>
<dbReference type="PROSITE" id="PS51257">
    <property type="entry name" value="PROKAR_LIPOPROTEIN"/>
    <property type="match status" value="1"/>
</dbReference>
<dbReference type="PROSITE" id="PS51007">
    <property type="entry name" value="CYTC"/>
    <property type="match status" value="1"/>
</dbReference>
<keyword evidence="11" id="KW-1185">Reference proteome</keyword>
<accession>A0ABR9AQR4</accession>
<sequence>MKSQRLHKYILFLGIGILTSCLDNVSPNEETGPEYFTPVLSSTLGQNDFPQLERNPMSKEGVLLGKTLFYDPALSQNGKVSCASCHDPSMSFTDGLGLSNQGVSGKPLHRHAPPLFNLAWHKGLFWDGGSVNLESLVFGPLTHPDEMGADLNEVLHYLRGSSTYPALFKAAFKSDSITSALVGRSLAQFTRNLISQDSKYDQWKRNEIELDDPEIQGYQVYQKNCSSCHSEGLFTDLSYHNNGLDASYPNPAELEGIYLGRYRISFEEKDRGAYKTPSLRNIALTAPYMHDGRFNTLDEVLDHYDHGVQVNESLAPQLTDGIQLSEKERSDLLAFLNTLTDYEFIHNKAYQQ</sequence>
<comment type="caution">
    <text evidence="10">The sequence shown here is derived from an EMBL/GenBank/DDBJ whole genome shotgun (WGS) entry which is preliminary data.</text>
</comment>
<dbReference type="PANTHER" id="PTHR30600:SF10">
    <property type="entry name" value="BLL6722 PROTEIN"/>
    <property type="match status" value="1"/>
</dbReference>
<keyword evidence="2 8" id="KW-0349">Heme</keyword>
<dbReference type="Pfam" id="PF00034">
    <property type="entry name" value="Cytochrom_C"/>
    <property type="match status" value="1"/>
</dbReference>
<dbReference type="Gene3D" id="1.10.760.10">
    <property type="entry name" value="Cytochrome c-like domain"/>
    <property type="match status" value="2"/>
</dbReference>
<evidence type="ECO:0000256" key="2">
    <source>
        <dbReference type="ARBA" id="ARBA00022617"/>
    </source>
</evidence>
<proteinExistence type="predicted"/>
<keyword evidence="5" id="KW-0574">Periplasm</keyword>
<evidence type="ECO:0000256" key="1">
    <source>
        <dbReference type="ARBA" id="ARBA00004418"/>
    </source>
</evidence>
<name>A0ABR9AQR4_9BACT</name>
<organism evidence="10 11">
    <name type="scientific">Echinicola arenosa</name>
    <dbReference type="NCBI Taxonomy" id="2774144"/>
    <lineage>
        <taxon>Bacteria</taxon>
        <taxon>Pseudomonadati</taxon>
        <taxon>Bacteroidota</taxon>
        <taxon>Cytophagia</taxon>
        <taxon>Cytophagales</taxon>
        <taxon>Cyclobacteriaceae</taxon>
        <taxon>Echinicola</taxon>
    </lineage>
</organism>
<evidence type="ECO:0000256" key="3">
    <source>
        <dbReference type="ARBA" id="ARBA00022723"/>
    </source>
</evidence>
<protein>
    <submittedName>
        <fullName evidence="10">C-type cytochrome</fullName>
    </submittedName>
</protein>
<evidence type="ECO:0000313" key="11">
    <source>
        <dbReference type="Proteomes" id="UP000647133"/>
    </source>
</evidence>
<reference evidence="10 11" key="1">
    <citation type="submission" date="2020-09" db="EMBL/GenBank/DDBJ databases">
        <title>Echinicola sp. CAU 1574 isolated from sand of Sido Beach.</title>
        <authorList>
            <person name="Kim W."/>
        </authorList>
    </citation>
    <scope>NUCLEOTIDE SEQUENCE [LARGE SCALE GENOMIC DNA]</scope>
    <source>
        <strain evidence="10 11">CAU 1574</strain>
    </source>
</reference>
<evidence type="ECO:0000256" key="7">
    <source>
        <dbReference type="ARBA" id="ARBA00023004"/>
    </source>
</evidence>
<dbReference type="InterPro" id="IPR009056">
    <property type="entry name" value="Cyt_c-like_dom"/>
</dbReference>
<dbReference type="PIRSF" id="PIRSF000294">
    <property type="entry name" value="Cytochrome-c_peroxidase"/>
    <property type="match status" value="1"/>
</dbReference>
<dbReference type="Pfam" id="PF03150">
    <property type="entry name" value="CCP_MauG"/>
    <property type="match status" value="1"/>
</dbReference>
<evidence type="ECO:0000256" key="5">
    <source>
        <dbReference type="ARBA" id="ARBA00022764"/>
    </source>
</evidence>
<dbReference type="InterPro" id="IPR036909">
    <property type="entry name" value="Cyt_c-like_dom_sf"/>
</dbReference>
<dbReference type="Proteomes" id="UP000647133">
    <property type="component" value="Unassembled WGS sequence"/>
</dbReference>
<dbReference type="InterPro" id="IPR026259">
    <property type="entry name" value="MauG/Cytc_peroxidase"/>
</dbReference>
<evidence type="ECO:0000313" key="10">
    <source>
        <dbReference type="EMBL" id="MBD8489949.1"/>
    </source>
</evidence>
<keyword evidence="6" id="KW-0560">Oxidoreductase</keyword>
<dbReference type="InterPro" id="IPR004852">
    <property type="entry name" value="Di-haem_cyt_c_peroxidsae"/>
</dbReference>
<comment type="subcellular location">
    <subcellularLocation>
        <location evidence="1">Periplasm</location>
    </subcellularLocation>
</comment>
<evidence type="ECO:0000256" key="8">
    <source>
        <dbReference type="PROSITE-ProRule" id="PRU00433"/>
    </source>
</evidence>
<evidence type="ECO:0000256" key="6">
    <source>
        <dbReference type="ARBA" id="ARBA00023002"/>
    </source>
</evidence>
<keyword evidence="7 8" id="KW-0408">Iron</keyword>
<dbReference type="SUPFAM" id="SSF46626">
    <property type="entry name" value="Cytochrome c"/>
    <property type="match status" value="2"/>
</dbReference>
<gene>
    <name evidence="10" type="ORF">IFO69_14425</name>
</gene>
<keyword evidence="3 8" id="KW-0479">Metal-binding</keyword>
<dbReference type="InterPro" id="IPR051395">
    <property type="entry name" value="Cytochrome_c_Peroxidase/MauG"/>
</dbReference>
<evidence type="ECO:0000256" key="4">
    <source>
        <dbReference type="ARBA" id="ARBA00022729"/>
    </source>
</evidence>
<dbReference type="PANTHER" id="PTHR30600">
    <property type="entry name" value="CYTOCHROME C PEROXIDASE-RELATED"/>
    <property type="match status" value="1"/>
</dbReference>
<feature type="domain" description="Cytochrome c" evidence="9">
    <location>
        <begin position="212"/>
        <end position="340"/>
    </location>
</feature>
<evidence type="ECO:0000259" key="9">
    <source>
        <dbReference type="PROSITE" id="PS51007"/>
    </source>
</evidence>